<organism evidence="1 2">
    <name type="scientific">Liparis tanakae</name>
    <name type="common">Tanaka's snailfish</name>
    <dbReference type="NCBI Taxonomy" id="230148"/>
    <lineage>
        <taxon>Eukaryota</taxon>
        <taxon>Metazoa</taxon>
        <taxon>Chordata</taxon>
        <taxon>Craniata</taxon>
        <taxon>Vertebrata</taxon>
        <taxon>Euteleostomi</taxon>
        <taxon>Actinopterygii</taxon>
        <taxon>Neopterygii</taxon>
        <taxon>Teleostei</taxon>
        <taxon>Neoteleostei</taxon>
        <taxon>Acanthomorphata</taxon>
        <taxon>Eupercaria</taxon>
        <taxon>Perciformes</taxon>
        <taxon>Cottioidei</taxon>
        <taxon>Cottales</taxon>
        <taxon>Liparidae</taxon>
        <taxon>Liparis</taxon>
    </lineage>
</organism>
<dbReference type="Proteomes" id="UP000314294">
    <property type="component" value="Unassembled WGS sequence"/>
</dbReference>
<name>A0A4Z2HJQ9_9TELE</name>
<proteinExistence type="predicted"/>
<dbReference type="EMBL" id="SRLO01000239">
    <property type="protein sequence ID" value="TNN65164.1"/>
    <property type="molecule type" value="Genomic_DNA"/>
</dbReference>
<evidence type="ECO:0000313" key="1">
    <source>
        <dbReference type="EMBL" id="TNN65164.1"/>
    </source>
</evidence>
<sequence>MQPSFAPLGPSSSQQWKTLVVLGGCQKAGLVQRLWYINCVLVEGINWLSIILSRGHSAHTEVNPHPASSAKDLWTETFGNYSEAFKDG</sequence>
<dbReference type="AlphaFoldDB" id="A0A4Z2HJQ9"/>
<keyword evidence="2" id="KW-1185">Reference proteome</keyword>
<reference evidence="1 2" key="1">
    <citation type="submission" date="2019-03" db="EMBL/GenBank/DDBJ databases">
        <title>First draft genome of Liparis tanakae, snailfish: a comprehensive survey of snailfish specific genes.</title>
        <authorList>
            <person name="Kim W."/>
            <person name="Song I."/>
            <person name="Jeong J.-H."/>
            <person name="Kim D."/>
            <person name="Kim S."/>
            <person name="Ryu S."/>
            <person name="Song J.Y."/>
            <person name="Lee S.K."/>
        </authorList>
    </citation>
    <scope>NUCLEOTIDE SEQUENCE [LARGE SCALE GENOMIC DNA]</scope>
    <source>
        <tissue evidence="1">Muscle</tissue>
    </source>
</reference>
<comment type="caution">
    <text evidence="1">The sequence shown here is derived from an EMBL/GenBank/DDBJ whole genome shotgun (WGS) entry which is preliminary data.</text>
</comment>
<protein>
    <submittedName>
        <fullName evidence="1">Uncharacterized protein</fullName>
    </submittedName>
</protein>
<accession>A0A4Z2HJQ9</accession>
<evidence type="ECO:0000313" key="2">
    <source>
        <dbReference type="Proteomes" id="UP000314294"/>
    </source>
</evidence>
<gene>
    <name evidence="1" type="ORF">EYF80_024571</name>
</gene>